<name>E9HZZ4_DAPPU</name>
<feature type="region of interest" description="Disordered" evidence="2">
    <location>
        <begin position="335"/>
        <end position="372"/>
    </location>
</feature>
<proteinExistence type="predicted"/>
<dbReference type="AlphaFoldDB" id="E9HZZ4"/>
<gene>
    <name evidence="4" type="ORF">DAPPUDRAFT_336595</name>
</gene>
<reference evidence="4 5" key="1">
    <citation type="journal article" date="2011" name="Science">
        <title>The ecoresponsive genome of Daphnia pulex.</title>
        <authorList>
            <person name="Colbourne J.K."/>
            <person name="Pfrender M.E."/>
            <person name="Gilbert D."/>
            <person name="Thomas W.K."/>
            <person name="Tucker A."/>
            <person name="Oakley T.H."/>
            <person name="Tokishita S."/>
            <person name="Aerts A."/>
            <person name="Arnold G.J."/>
            <person name="Basu M.K."/>
            <person name="Bauer D.J."/>
            <person name="Caceres C.E."/>
            <person name="Carmel L."/>
            <person name="Casola C."/>
            <person name="Choi J.H."/>
            <person name="Detter J.C."/>
            <person name="Dong Q."/>
            <person name="Dusheyko S."/>
            <person name="Eads B.D."/>
            <person name="Frohlich T."/>
            <person name="Geiler-Samerotte K.A."/>
            <person name="Gerlach D."/>
            <person name="Hatcher P."/>
            <person name="Jogdeo S."/>
            <person name="Krijgsveld J."/>
            <person name="Kriventseva E.V."/>
            <person name="Kultz D."/>
            <person name="Laforsch C."/>
            <person name="Lindquist E."/>
            <person name="Lopez J."/>
            <person name="Manak J.R."/>
            <person name="Muller J."/>
            <person name="Pangilinan J."/>
            <person name="Patwardhan R.P."/>
            <person name="Pitluck S."/>
            <person name="Pritham E.J."/>
            <person name="Rechtsteiner A."/>
            <person name="Rho M."/>
            <person name="Rogozin I.B."/>
            <person name="Sakarya O."/>
            <person name="Salamov A."/>
            <person name="Schaack S."/>
            <person name="Shapiro H."/>
            <person name="Shiga Y."/>
            <person name="Skalitzky C."/>
            <person name="Smith Z."/>
            <person name="Souvorov A."/>
            <person name="Sung W."/>
            <person name="Tang Z."/>
            <person name="Tsuchiya D."/>
            <person name="Tu H."/>
            <person name="Vos H."/>
            <person name="Wang M."/>
            <person name="Wolf Y.I."/>
            <person name="Yamagata H."/>
            <person name="Yamada T."/>
            <person name="Ye Y."/>
            <person name="Shaw J.R."/>
            <person name="Andrews J."/>
            <person name="Crease T.J."/>
            <person name="Tang H."/>
            <person name="Lucas S.M."/>
            <person name="Robertson H.M."/>
            <person name="Bork P."/>
            <person name="Koonin E.V."/>
            <person name="Zdobnov E.M."/>
            <person name="Grigoriev I.V."/>
            <person name="Lynch M."/>
            <person name="Boore J.L."/>
        </authorList>
    </citation>
    <scope>NUCLEOTIDE SEQUENCE [LARGE SCALE GENOMIC DNA]</scope>
</reference>
<dbReference type="SUPFAM" id="SSF57756">
    <property type="entry name" value="Retrovirus zinc finger-like domains"/>
    <property type="match status" value="1"/>
</dbReference>
<dbReference type="InterPro" id="IPR001878">
    <property type="entry name" value="Znf_CCHC"/>
</dbReference>
<dbReference type="SMART" id="SM00343">
    <property type="entry name" value="ZnF_C2HC"/>
    <property type="match status" value="1"/>
</dbReference>
<dbReference type="Proteomes" id="UP000000305">
    <property type="component" value="Unassembled WGS sequence"/>
</dbReference>
<dbReference type="KEGG" id="dpx:DAPPUDRAFT_336595"/>
<keyword evidence="1" id="KW-0863">Zinc-finger</keyword>
<evidence type="ECO:0000256" key="2">
    <source>
        <dbReference type="SAM" id="MobiDB-lite"/>
    </source>
</evidence>
<dbReference type="GO" id="GO:0003676">
    <property type="term" value="F:nucleic acid binding"/>
    <property type="evidence" value="ECO:0007669"/>
    <property type="project" value="InterPro"/>
</dbReference>
<dbReference type="InterPro" id="IPR036875">
    <property type="entry name" value="Znf_CCHC_sf"/>
</dbReference>
<evidence type="ECO:0000313" key="4">
    <source>
        <dbReference type="EMBL" id="EFX62684.1"/>
    </source>
</evidence>
<dbReference type="EMBL" id="GL733442">
    <property type="protein sequence ID" value="EFX62684.1"/>
    <property type="molecule type" value="Genomic_DNA"/>
</dbReference>
<evidence type="ECO:0000256" key="1">
    <source>
        <dbReference type="PROSITE-ProRule" id="PRU00047"/>
    </source>
</evidence>
<evidence type="ECO:0000313" key="5">
    <source>
        <dbReference type="Proteomes" id="UP000000305"/>
    </source>
</evidence>
<keyword evidence="1" id="KW-0862">Zinc</keyword>
<dbReference type="InParanoid" id="E9HZZ4"/>
<keyword evidence="5" id="KW-1185">Reference proteome</keyword>
<evidence type="ECO:0000259" key="3">
    <source>
        <dbReference type="PROSITE" id="PS50158"/>
    </source>
</evidence>
<accession>E9HZZ4</accession>
<dbReference type="PROSITE" id="PS50158">
    <property type="entry name" value="ZF_CCHC"/>
    <property type="match status" value="1"/>
</dbReference>
<sequence length="433" mass="47562">MAASYAGVTGASTANRLMFGSLDHEAWHEVSVNLPAVSGQWREQVTIDDDLTVEVDAIGNLFVKKFQLPQLEDVDQVFEWVRDVTDLTSSASLLSEGMSPADWAILARQGMKFGALADPVLREFQEALLRFPPPSKMVTVSVPKKDPSSAKIRSRAELEEAAQLTPAWTAIKRRDPQKYESVSRVETVGEWLNRFVDEVWLGDSRRESYHRQLDALVFIPPPVADGLLRLSAELSRHGQSVKRYLQLAGVTDERERLRVYRNTFKHDASLYELALAADDWEAVTLKVRTRVEAKHMSKSAARPAVAETAPVSGAPGLPAGVHAQVAELRRLGFKVQGPSGQRSQGGKKARQAPYSKGSGASKPHLAKKDKSSTGFDAAFPLESRKCLHCGKIGHMRAVCPSRLAGEPAVCPAPPAGKSWMEHMKQVTAADRKK</sequence>
<dbReference type="HOGENOM" id="CLU_633489_0_0_1"/>
<feature type="domain" description="CCHC-type" evidence="3">
    <location>
        <begin position="384"/>
        <end position="401"/>
    </location>
</feature>
<organism evidence="4 5">
    <name type="scientific">Daphnia pulex</name>
    <name type="common">Water flea</name>
    <dbReference type="NCBI Taxonomy" id="6669"/>
    <lineage>
        <taxon>Eukaryota</taxon>
        <taxon>Metazoa</taxon>
        <taxon>Ecdysozoa</taxon>
        <taxon>Arthropoda</taxon>
        <taxon>Crustacea</taxon>
        <taxon>Branchiopoda</taxon>
        <taxon>Diplostraca</taxon>
        <taxon>Cladocera</taxon>
        <taxon>Anomopoda</taxon>
        <taxon>Daphniidae</taxon>
        <taxon>Daphnia</taxon>
    </lineage>
</organism>
<dbReference type="GO" id="GO:0008270">
    <property type="term" value="F:zinc ion binding"/>
    <property type="evidence" value="ECO:0007669"/>
    <property type="project" value="UniProtKB-KW"/>
</dbReference>
<protein>
    <recommendedName>
        <fullName evidence="3">CCHC-type domain-containing protein</fullName>
    </recommendedName>
</protein>
<keyword evidence="1" id="KW-0479">Metal-binding</keyword>